<evidence type="ECO:0000259" key="1">
    <source>
        <dbReference type="Pfam" id="PF12770"/>
    </source>
</evidence>
<dbReference type="PANTHER" id="PTHR10098">
    <property type="entry name" value="RAPSYN-RELATED"/>
    <property type="match status" value="1"/>
</dbReference>
<reference evidence="2 3" key="1">
    <citation type="submission" date="2015-09" db="EMBL/GenBank/DDBJ databases">
        <title>Draft Genome Sequence of Bradyrhizobium manausense Strain BR 3351T, a Novel Symbiotic Nitrogen-Fixing Alphaproteobacterium Isolated from Brazilian Amazon Rain Forest.</title>
        <authorList>
            <person name="De Araujo J.L."/>
            <person name="Zilli J.E."/>
        </authorList>
    </citation>
    <scope>NUCLEOTIDE SEQUENCE [LARGE SCALE GENOMIC DNA]</scope>
    <source>
        <strain evidence="2 3">BR3351</strain>
    </source>
</reference>
<name>A0A0R3E995_9BRAD</name>
<dbReference type="InterPro" id="IPR011990">
    <property type="entry name" value="TPR-like_helical_dom_sf"/>
</dbReference>
<feature type="domain" description="CHAT" evidence="1">
    <location>
        <begin position="334"/>
        <end position="608"/>
    </location>
</feature>
<dbReference type="Pfam" id="PF12770">
    <property type="entry name" value="CHAT"/>
    <property type="match status" value="1"/>
</dbReference>
<evidence type="ECO:0000313" key="3">
    <source>
        <dbReference type="Proteomes" id="UP000051936"/>
    </source>
</evidence>
<gene>
    <name evidence="2" type="ORF">AOQ71_04540</name>
</gene>
<protein>
    <recommendedName>
        <fullName evidence="1">CHAT domain-containing protein</fullName>
    </recommendedName>
</protein>
<dbReference type="SUPFAM" id="SSF48452">
    <property type="entry name" value="TPR-like"/>
    <property type="match status" value="1"/>
</dbReference>
<evidence type="ECO:0000313" key="2">
    <source>
        <dbReference type="EMBL" id="KRQ16708.1"/>
    </source>
</evidence>
<keyword evidence="3" id="KW-1185">Reference proteome</keyword>
<proteinExistence type="predicted"/>
<dbReference type="STRING" id="989370.AOQ71_04540"/>
<organism evidence="2 3">
    <name type="scientific">Bradyrhizobium manausense</name>
    <dbReference type="NCBI Taxonomy" id="989370"/>
    <lineage>
        <taxon>Bacteria</taxon>
        <taxon>Pseudomonadati</taxon>
        <taxon>Pseudomonadota</taxon>
        <taxon>Alphaproteobacteria</taxon>
        <taxon>Hyphomicrobiales</taxon>
        <taxon>Nitrobacteraceae</taxon>
        <taxon>Bradyrhizobium</taxon>
    </lineage>
</organism>
<dbReference type="Proteomes" id="UP000051936">
    <property type="component" value="Unassembled WGS sequence"/>
</dbReference>
<dbReference type="RefSeq" id="WP_057742459.1">
    <property type="nucleotide sequence ID" value="NZ_LJYG01000023.1"/>
</dbReference>
<comment type="caution">
    <text evidence="2">The sequence shown here is derived from an EMBL/GenBank/DDBJ whole genome shotgun (WGS) entry which is preliminary data.</text>
</comment>
<dbReference type="InterPro" id="IPR024983">
    <property type="entry name" value="CHAT_dom"/>
</dbReference>
<dbReference type="AlphaFoldDB" id="A0A0R3E995"/>
<sequence>MSILTQDRFPAAWADCQANLGRLVPKLYGDSDEDWRVKAIAHLRAALTVYSEEEEPIKYMQVQETLADIYFSSHQHQEALERYLAVLRVKGKLFDRAFTEAGRYLELESVAKASSRAVSILILLGRAHEALQEHERWRAKLLKEAVEWERVADVLMEDTERSLLRNTAREVERIQAQLRAPLDPTISPRRLSYQLQKTHESYKKLLKESHGSSNGEMSPMQIFSHIPVGGALVVPVRSKELFLFFFVVRHGRQEVSNEDVVITPQPSFTMSRGRIDPLYRVDQAVHMEPEKFAQYLSYIASHHIDHLIDKLADCELAAGSTILVLGTPLEVLGLHTATVWTKRGRSEFLDQYSIRYAPGSELLHLCEERLIRRGRPRSSLVAIIDPSEDLPFAGLEVEMAKGTFDTSECLYGRAATSETMMDAVSKHSYLHFACHGFSSLEDPLDSALTLAQGNQFSAAQVIRDLDLSKCHLVILSACQTGLVNSTTLETEYLGLPIAFLQAGAPAVISTLWSVEDESAMLLMHQFYKLHRRSRLPASVALGEAQRWLRSATNAEIAGVFEEISTAAIDRGEANGLVEESFERYAAAHNNGRPFEQPHYWAPFIYMGAEILPG</sequence>
<dbReference type="EMBL" id="LJYG01000023">
    <property type="protein sequence ID" value="KRQ16708.1"/>
    <property type="molecule type" value="Genomic_DNA"/>
</dbReference>
<accession>A0A0R3E995</accession>
<dbReference type="OrthoDB" id="9787760at2"/>